<keyword evidence="6" id="KW-0645">Protease</keyword>
<feature type="region of interest" description="Disordered" evidence="7">
    <location>
        <begin position="201"/>
        <end position="257"/>
    </location>
</feature>
<protein>
    <recommendedName>
        <fullName evidence="4 6">Signal peptidase I</fullName>
        <ecNumber evidence="4 6">3.4.21.89</ecNumber>
    </recommendedName>
</protein>
<comment type="caution">
    <text evidence="9">The sequence shown here is derived from an EMBL/GenBank/DDBJ whole genome shotgun (WGS) entry which is preliminary data.</text>
</comment>
<evidence type="ECO:0000313" key="10">
    <source>
        <dbReference type="Proteomes" id="UP001599542"/>
    </source>
</evidence>
<accession>A0ABW6GNU9</accession>
<proteinExistence type="inferred from homology"/>
<organism evidence="9 10">
    <name type="scientific">Kitasatospora phosalacinea</name>
    <dbReference type="NCBI Taxonomy" id="2065"/>
    <lineage>
        <taxon>Bacteria</taxon>
        <taxon>Bacillati</taxon>
        <taxon>Actinomycetota</taxon>
        <taxon>Actinomycetes</taxon>
        <taxon>Kitasatosporales</taxon>
        <taxon>Streptomycetaceae</taxon>
        <taxon>Kitasatospora</taxon>
    </lineage>
</organism>
<keyword evidence="6" id="KW-1133">Transmembrane helix</keyword>
<keyword evidence="5 6" id="KW-0378">Hydrolase</keyword>
<dbReference type="PANTHER" id="PTHR43390:SF1">
    <property type="entry name" value="CHLOROPLAST PROCESSING PEPTIDASE"/>
    <property type="match status" value="1"/>
</dbReference>
<dbReference type="GO" id="GO:0009003">
    <property type="term" value="F:signal peptidase activity"/>
    <property type="evidence" value="ECO:0007669"/>
    <property type="project" value="UniProtKB-EC"/>
</dbReference>
<dbReference type="Proteomes" id="UP001599542">
    <property type="component" value="Unassembled WGS sequence"/>
</dbReference>
<comment type="catalytic activity">
    <reaction evidence="1 6">
        <text>Cleavage of hydrophobic, N-terminal signal or leader sequences from secreted and periplasmic proteins.</text>
        <dbReference type="EC" id="3.4.21.89"/>
    </reaction>
</comment>
<sequence length="257" mass="26911">MKRWSGLGKTALVFLIVGLALPAASIGYGFTLRPRVIVLGGESMSPTYHAGDRVTTYGIDPGEVRRGDVVVFRDEEGAAGKNEKGFDRVIALGGDRIAQCGDQPVQLNGAPLDEPYLKGGDPNGFRCFDVTVPAGEMFVMGDHRVNSLDSRARGTFPVDSALARTEGSTAALAAVGLLFLLGLVLLPVALVLSLIARSRRRNAPPETPAYPAWVLGAQPPYGAQPPAPQPAAAEQSPTEQPPAPAPSPAPPSLDKTP</sequence>
<comment type="subcellular location">
    <subcellularLocation>
        <location evidence="2">Cell membrane</location>
        <topology evidence="2">Single-pass type II membrane protein</topology>
    </subcellularLocation>
    <subcellularLocation>
        <location evidence="6">Membrane</location>
        <topology evidence="6">Single-pass type II membrane protein</topology>
    </subcellularLocation>
</comment>
<evidence type="ECO:0000256" key="1">
    <source>
        <dbReference type="ARBA" id="ARBA00000677"/>
    </source>
</evidence>
<keyword evidence="10" id="KW-1185">Reference proteome</keyword>
<dbReference type="InterPro" id="IPR019758">
    <property type="entry name" value="Pept_S26A_signal_pept_1_CS"/>
</dbReference>
<evidence type="ECO:0000256" key="2">
    <source>
        <dbReference type="ARBA" id="ARBA00004401"/>
    </source>
</evidence>
<dbReference type="Pfam" id="PF10502">
    <property type="entry name" value="Peptidase_S26"/>
    <property type="match status" value="1"/>
</dbReference>
<dbReference type="RefSeq" id="WP_380324460.1">
    <property type="nucleotide sequence ID" value="NZ_JBHYPW010000025.1"/>
</dbReference>
<dbReference type="InterPro" id="IPR000223">
    <property type="entry name" value="Pept_S26A_signal_pept_1"/>
</dbReference>
<name>A0ABW6GNU9_9ACTN</name>
<dbReference type="InterPro" id="IPR019533">
    <property type="entry name" value="Peptidase_S26"/>
</dbReference>
<evidence type="ECO:0000256" key="3">
    <source>
        <dbReference type="ARBA" id="ARBA00009370"/>
    </source>
</evidence>
<evidence type="ECO:0000256" key="6">
    <source>
        <dbReference type="RuleBase" id="RU362042"/>
    </source>
</evidence>
<dbReference type="Gene3D" id="2.10.109.10">
    <property type="entry name" value="Umud Fragment, subunit A"/>
    <property type="match status" value="1"/>
</dbReference>
<evidence type="ECO:0000313" key="9">
    <source>
        <dbReference type="EMBL" id="MFE1354213.1"/>
    </source>
</evidence>
<dbReference type="PRINTS" id="PR00727">
    <property type="entry name" value="LEADERPTASE"/>
</dbReference>
<comment type="similarity">
    <text evidence="3 6">Belongs to the peptidase S26 family.</text>
</comment>
<dbReference type="EMBL" id="JBHYPX010000039">
    <property type="protein sequence ID" value="MFE1354213.1"/>
    <property type="molecule type" value="Genomic_DNA"/>
</dbReference>
<keyword evidence="6" id="KW-0812">Transmembrane</keyword>
<evidence type="ECO:0000259" key="8">
    <source>
        <dbReference type="Pfam" id="PF10502"/>
    </source>
</evidence>
<reference evidence="9 10" key="1">
    <citation type="submission" date="2024-09" db="EMBL/GenBank/DDBJ databases">
        <title>The Natural Products Discovery Center: Release of the First 8490 Sequenced Strains for Exploring Actinobacteria Biosynthetic Diversity.</title>
        <authorList>
            <person name="Kalkreuter E."/>
            <person name="Kautsar S.A."/>
            <person name="Yang D."/>
            <person name="Bader C.D."/>
            <person name="Teijaro C.N."/>
            <person name="Fluegel L."/>
            <person name="Davis C.M."/>
            <person name="Simpson J.R."/>
            <person name="Lauterbach L."/>
            <person name="Steele A.D."/>
            <person name="Gui C."/>
            <person name="Meng S."/>
            <person name="Li G."/>
            <person name="Viehrig K."/>
            <person name="Ye F."/>
            <person name="Su P."/>
            <person name="Kiefer A.F."/>
            <person name="Nichols A."/>
            <person name="Cepeda A.J."/>
            <person name="Yan W."/>
            <person name="Fan B."/>
            <person name="Jiang Y."/>
            <person name="Adhikari A."/>
            <person name="Zheng C.-J."/>
            <person name="Schuster L."/>
            <person name="Cowan T.M."/>
            <person name="Smanski M.J."/>
            <person name="Chevrette M.G."/>
            <person name="De Carvalho L.P.S."/>
            <person name="Shen B."/>
        </authorList>
    </citation>
    <scope>NUCLEOTIDE SEQUENCE [LARGE SCALE GENOMIC DNA]</scope>
    <source>
        <strain evidence="9 10">NPDC058753</strain>
    </source>
</reference>
<dbReference type="NCBIfam" id="TIGR02227">
    <property type="entry name" value="sigpep_I_bact"/>
    <property type="match status" value="1"/>
</dbReference>
<evidence type="ECO:0000256" key="7">
    <source>
        <dbReference type="SAM" id="MobiDB-lite"/>
    </source>
</evidence>
<dbReference type="EC" id="3.4.21.89" evidence="4 6"/>
<feature type="compositionally biased region" description="Pro residues" evidence="7">
    <location>
        <begin position="239"/>
        <end position="251"/>
    </location>
</feature>
<dbReference type="PROSITE" id="PS00761">
    <property type="entry name" value="SPASE_I_3"/>
    <property type="match status" value="1"/>
</dbReference>
<gene>
    <name evidence="9" type="primary">lepB</name>
    <name evidence="9" type="ORF">ACFW6T_19710</name>
</gene>
<feature type="transmembrane region" description="Helical" evidence="6">
    <location>
        <begin position="170"/>
        <end position="195"/>
    </location>
</feature>
<evidence type="ECO:0000256" key="4">
    <source>
        <dbReference type="ARBA" id="ARBA00013208"/>
    </source>
</evidence>
<dbReference type="InterPro" id="IPR036286">
    <property type="entry name" value="LexA/Signal_pep-like_sf"/>
</dbReference>
<evidence type="ECO:0000256" key="5">
    <source>
        <dbReference type="ARBA" id="ARBA00022801"/>
    </source>
</evidence>
<dbReference type="SUPFAM" id="SSF51306">
    <property type="entry name" value="LexA/Signal peptidase"/>
    <property type="match status" value="1"/>
</dbReference>
<dbReference type="CDD" id="cd06530">
    <property type="entry name" value="S26_SPase_I"/>
    <property type="match status" value="1"/>
</dbReference>
<dbReference type="PANTHER" id="PTHR43390">
    <property type="entry name" value="SIGNAL PEPTIDASE I"/>
    <property type="match status" value="1"/>
</dbReference>
<feature type="domain" description="Peptidase S26" evidence="8">
    <location>
        <begin position="16"/>
        <end position="165"/>
    </location>
</feature>
<keyword evidence="6" id="KW-0472">Membrane</keyword>